<dbReference type="OrthoDB" id="5394262at2"/>
<keyword evidence="3" id="KW-1185">Reference proteome</keyword>
<dbReference type="Proteomes" id="UP000317155">
    <property type="component" value="Unassembled WGS sequence"/>
</dbReference>
<dbReference type="EMBL" id="VJVV01000009">
    <property type="protein sequence ID" value="TRO79699.1"/>
    <property type="molecule type" value="Genomic_DNA"/>
</dbReference>
<evidence type="ECO:0000313" key="2">
    <source>
        <dbReference type="EMBL" id="TRO79699.1"/>
    </source>
</evidence>
<gene>
    <name evidence="2" type="ORF">FL622_12365</name>
</gene>
<organism evidence="2 3">
    <name type="scientific">Trichloromonas acetexigens</name>
    <dbReference type="NCBI Taxonomy" id="38815"/>
    <lineage>
        <taxon>Bacteria</taxon>
        <taxon>Pseudomonadati</taxon>
        <taxon>Thermodesulfobacteriota</taxon>
        <taxon>Desulfuromonadia</taxon>
        <taxon>Desulfuromonadales</taxon>
        <taxon>Trichloromonadaceae</taxon>
        <taxon>Trichloromonas</taxon>
    </lineage>
</organism>
<feature type="domain" description="PilZ" evidence="1">
    <location>
        <begin position="145"/>
        <end position="228"/>
    </location>
</feature>
<comment type="caution">
    <text evidence="2">The sequence shown here is derived from an EMBL/GenBank/DDBJ whole genome shotgun (WGS) entry which is preliminary data.</text>
</comment>
<dbReference type="Gene3D" id="2.40.10.220">
    <property type="entry name" value="predicted glycosyltransferase like domains"/>
    <property type="match status" value="1"/>
</dbReference>
<dbReference type="Pfam" id="PF07238">
    <property type="entry name" value="PilZ"/>
    <property type="match status" value="1"/>
</dbReference>
<proteinExistence type="predicted"/>
<dbReference type="GO" id="GO:0035438">
    <property type="term" value="F:cyclic-di-GMP binding"/>
    <property type="evidence" value="ECO:0007669"/>
    <property type="project" value="InterPro"/>
</dbReference>
<dbReference type="AlphaFoldDB" id="A0A550J8Y1"/>
<reference evidence="2 3" key="1">
    <citation type="submission" date="2019-07" db="EMBL/GenBank/DDBJ databases">
        <title>Insights of Desulfuromonas acetexigens electromicrobiology.</title>
        <authorList>
            <person name="Katuri K."/>
            <person name="Sapireddy V."/>
            <person name="Shaw D.R."/>
            <person name="Saikaly P."/>
        </authorList>
    </citation>
    <scope>NUCLEOTIDE SEQUENCE [LARGE SCALE GENOMIC DNA]</scope>
    <source>
        <strain evidence="2 3">2873</strain>
    </source>
</reference>
<evidence type="ECO:0000313" key="3">
    <source>
        <dbReference type="Proteomes" id="UP000317155"/>
    </source>
</evidence>
<dbReference type="InterPro" id="IPR009875">
    <property type="entry name" value="PilZ_domain"/>
</dbReference>
<accession>A0A550J8Y1</accession>
<name>A0A550J8Y1_9BACT</name>
<dbReference type="RefSeq" id="WP_092058766.1">
    <property type="nucleotide sequence ID" value="NZ_FOJJ01000041.1"/>
</dbReference>
<protein>
    <submittedName>
        <fullName evidence="2">PilZ domain-containing protein</fullName>
    </submittedName>
</protein>
<sequence>MSYLKYFKTGQKILLAAPPGDGAISRTETLTTYLQEMGKGHFDLLLPYGGHEEESYPFAAEMPLSLTSEAFGLGLKLSCHFSGHRDKDVIRVQLGDDLQVFQRRGSPRVDLQAGVRYTKGRGTLRTFRDQWEKNIRILHSGGDLSKLGTFPRRAINLGSGGVRFDLKAPVEVADLCLVLIDYGQSPPICSLAEVVWTKPTESPERFSTGMRFVSLLDADLKRLENLIREQQKNPLAKEELEV</sequence>
<evidence type="ECO:0000259" key="1">
    <source>
        <dbReference type="Pfam" id="PF07238"/>
    </source>
</evidence>